<keyword evidence="3 8" id="KW-0863">Zinc-finger</keyword>
<sequence length="152" mass="17101">MEVTALASPEIISDDDTTGIDGRSYLCIFCKRGFCTAQALGGHMNIHRNHRAGCKVTKHAKHAPAEYSSSGAGHGFSYQSYIPYVNYYPHDHVNSRTKYSMNSRSLPRELWLLGDDDHVRREGMGGRREVRSSEMDEEEGIIDLELRLGIEP</sequence>
<evidence type="ECO:0000256" key="6">
    <source>
        <dbReference type="ARBA" id="ARBA00023163"/>
    </source>
</evidence>
<gene>
    <name evidence="10" type="primary">TAC1</name>
    <name evidence="10" type="ORF">KSP39_PZI013293</name>
</gene>
<dbReference type="GO" id="GO:0005634">
    <property type="term" value="C:nucleus"/>
    <property type="evidence" value="ECO:0007669"/>
    <property type="project" value="UniProtKB-SubCell"/>
</dbReference>
<organism evidence="10 11">
    <name type="scientific">Platanthera zijinensis</name>
    <dbReference type="NCBI Taxonomy" id="2320716"/>
    <lineage>
        <taxon>Eukaryota</taxon>
        <taxon>Viridiplantae</taxon>
        <taxon>Streptophyta</taxon>
        <taxon>Embryophyta</taxon>
        <taxon>Tracheophyta</taxon>
        <taxon>Spermatophyta</taxon>
        <taxon>Magnoliopsida</taxon>
        <taxon>Liliopsida</taxon>
        <taxon>Asparagales</taxon>
        <taxon>Orchidaceae</taxon>
        <taxon>Orchidoideae</taxon>
        <taxon>Orchideae</taxon>
        <taxon>Orchidinae</taxon>
        <taxon>Platanthera</taxon>
    </lineage>
</organism>
<evidence type="ECO:0000256" key="5">
    <source>
        <dbReference type="ARBA" id="ARBA00023015"/>
    </source>
</evidence>
<keyword evidence="7" id="KW-0539">Nucleus</keyword>
<keyword evidence="5" id="KW-0805">Transcription regulation</keyword>
<evidence type="ECO:0000256" key="4">
    <source>
        <dbReference type="ARBA" id="ARBA00022833"/>
    </source>
</evidence>
<keyword evidence="2" id="KW-0479">Metal-binding</keyword>
<dbReference type="EMBL" id="JBBWWQ010000011">
    <property type="protein sequence ID" value="KAK8935481.1"/>
    <property type="molecule type" value="Genomic_DNA"/>
</dbReference>
<dbReference type="AlphaFoldDB" id="A0AAP0BBZ7"/>
<evidence type="ECO:0000256" key="1">
    <source>
        <dbReference type="ARBA" id="ARBA00004123"/>
    </source>
</evidence>
<protein>
    <submittedName>
        <fullName evidence="10">Transcriptional regulator TAC1</fullName>
    </submittedName>
</protein>
<dbReference type="InterPro" id="IPR052426">
    <property type="entry name" value="Plant_dev_regulator"/>
</dbReference>
<evidence type="ECO:0000256" key="2">
    <source>
        <dbReference type="ARBA" id="ARBA00022723"/>
    </source>
</evidence>
<evidence type="ECO:0000256" key="8">
    <source>
        <dbReference type="PROSITE-ProRule" id="PRU00042"/>
    </source>
</evidence>
<comment type="caution">
    <text evidence="10">The sequence shown here is derived from an EMBL/GenBank/DDBJ whole genome shotgun (WGS) entry which is preliminary data.</text>
</comment>
<dbReference type="PANTHER" id="PTHR45801">
    <property type="entry name" value="OS07G0101800 PROTEIN"/>
    <property type="match status" value="1"/>
</dbReference>
<dbReference type="GO" id="GO:0008270">
    <property type="term" value="F:zinc ion binding"/>
    <property type="evidence" value="ECO:0007669"/>
    <property type="project" value="UniProtKB-KW"/>
</dbReference>
<dbReference type="PROSITE" id="PS00028">
    <property type="entry name" value="ZINC_FINGER_C2H2_1"/>
    <property type="match status" value="1"/>
</dbReference>
<feature type="domain" description="C2H2-type" evidence="9">
    <location>
        <begin position="25"/>
        <end position="52"/>
    </location>
</feature>
<keyword evidence="4" id="KW-0862">Zinc</keyword>
<dbReference type="InterPro" id="IPR013087">
    <property type="entry name" value="Znf_C2H2_type"/>
</dbReference>
<dbReference type="PANTHER" id="PTHR45801:SF77">
    <property type="entry name" value="C2H2-TYPE DOMAIN-CONTAINING PROTEIN"/>
    <property type="match status" value="1"/>
</dbReference>
<evidence type="ECO:0000256" key="3">
    <source>
        <dbReference type="ARBA" id="ARBA00022771"/>
    </source>
</evidence>
<accession>A0AAP0BBZ7</accession>
<dbReference type="InterPro" id="IPR036236">
    <property type="entry name" value="Znf_C2H2_sf"/>
</dbReference>
<evidence type="ECO:0000313" key="11">
    <source>
        <dbReference type="Proteomes" id="UP001418222"/>
    </source>
</evidence>
<keyword evidence="11" id="KW-1185">Reference proteome</keyword>
<comment type="subcellular location">
    <subcellularLocation>
        <location evidence="1">Nucleus</location>
    </subcellularLocation>
</comment>
<keyword evidence="6" id="KW-0804">Transcription</keyword>
<dbReference type="Proteomes" id="UP001418222">
    <property type="component" value="Unassembled WGS sequence"/>
</dbReference>
<reference evidence="10 11" key="1">
    <citation type="journal article" date="2022" name="Nat. Plants">
        <title>Genomes of leafy and leafless Platanthera orchids illuminate the evolution of mycoheterotrophy.</title>
        <authorList>
            <person name="Li M.H."/>
            <person name="Liu K.W."/>
            <person name="Li Z."/>
            <person name="Lu H.C."/>
            <person name="Ye Q.L."/>
            <person name="Zhang D."/>
            <person name="Wang J.Y."/>
            <person name="Li Y.F."/>
            <person name="Zhong Z.M."/>
            <person name="Liu X."/>
            <person name="Yu X."/>
            <person name="Liu D.K."/>
            <person name="Tu X.D."/>
            <person name="Liu B."/>
            <person name="Hao Y."/>
            <person name="Liao X.Y."/>
            <person name="Jiang Y.T."/>
            <person name="Sun W.H."/>
            <person name="Chen J."/>
            <person name="Chen Y.Q."/>
            <person name="Ai Y."/>
            <person name="Zhai J.W."/>
            <person name="Wu S.S."/>
            <person name="Zhou Z."/>
            <person name="Hsiao Y.Y."/>
            <person name="Wu W.L."/>
            <person name="Chen Y.Y."/>
            <person name="Lin Y.F."/>
            <person name="Hsu J.L."/>
            <person name="Li C.Y."/>
            <person name="Wang Z.W."/>
            <person name="Zhao X."/>
            <person name="Zhong W.Y."/>
            <person name="Ma X.K."/>
            <person name="Ma L."/>
            <person name="Huang J."/>
            <person name="Chen G.Z."/>
            <person name="Huang M.Z."/>
            <person name="Huang L."/>
            <person name="Peng D.H."/>
            <person name="Luo Y.B."/>
            <person name="Zou S.Q."/>
            <person name="Chen S.P."/>
            <person name="Lan S."/>
            <person name="Tsai W.C."/>
            <person name="Van de Peer Y."/>
            <person name="Liu Z.J."/>
        </authorList>
    </citation>
    <scope>NUCLEOTIDE SEQUENCE [LARGE SCALE GENOMIC DNA]</scope>
    <source>
        <strain evidence="10">Lor287</strain>
    </source>
</reference>
<dbReference type="SUPFAM" id="SSF57667">
    <property type="entry name" value="beta-beta-alpha zinc fingers"/>
    <property type="match status" value="1"/>
</dbReference>
<evidence type="ECO:0000259" key="9">
    <source>
        <dbReference type="PROSITE" id="PS50157"/>
    </source>
</evidence>
<dbReference type="PROSITE" id="PS50157">
    <property type="entry name" value="ZINC_FINGER_C2H2_2"/>
    <property type="match status" value="1"/>
</dbReference>
<proteinExistence type="predicted"/>
<evidence type="ECO:0000313" key="10">
    <source>
        <dbReference type="EMBL" id="KAK8935481.1"/>
    </source>
</evidence>
<name>A0AAP0BBZ7_9ASPA</name>
<evidence type="ECO:0000256" key="7">
    <source>
        <dbReference type="ARBA" id="ARBA00023242"/>
    </source>
</evidence>